<dbReference type="GO" id="GO:0006777">
    <property type="term" value="P:Mo-molybdopterin cofactor biosynthetic process"/>
    <property type="evidence" value="ECO:0007669"/>
    <property type="project" value="UniProtKB-KW"/>
</dbReference>
<evidence type="ECO:0000256" key="1">
    <source>
        <dbReference type="ARBA" id="ARBA00005046"/>
    </source>
</evidence>
<name>A0A930UAY6_9GAMM</name>
<accession>A0A930UAY6</accession>
<dbReference type="Pfam" id="PF01967">
    <property type="entry name" value="MoaC"/>
    <property type="match status" value="1"/>
</dbReference>
<dbReference type="Proteomes" id="UP000604381">
    <property type="component" value="Unassembled WGS sequence"/>
</dbReference>
<evidence type="ECO:0000256" key="2">
    <source>
        <dbReference type="ARBA" id="ARBA00023150"/>
    </source>
</evidence>
<evidence type="ECO:0000313" key="5">
    <source>
        <dbReference type="EMBL" id="MBF2734570.1"/>
    </source>
</evidence>
<feature type="domain" description="Molybdopterin cofactor biosynthesis C (MoaC)" evidence="4">
    <location>
        <begin position="17"/>
        <end position="149"/>
    </location>
</feature>
<dbReference type="InterPro" id="IPR023045">
    <property type="entry name" value="MoaC"/>
</dbReference>
<dbReference type="AlphaFoldDB" id="A0A930UAY6"/>
<dbReference type="NCBIfam" id="TIGR00581">
    <property type="entry name" value="moaC"/>
    <property type="match status" value="1"/>
</dbReference>
<evidence type="ECO:0000259" key="4">
    <source>
        <dbReference type="Pfam" id="PF01967"/>
    </source>
</evidence>
<evidence type="ECO:0000256" key="3">
    <source>
        <dbReference type="ARBA" id="ARBA00055087"/>
    </source>
</evidence>
<sequence>MSEASLTHLGRDGRPRMVAVGDKPVLRRTAVARGRIRLNAEALELCERDAGAKGSVSAVATLAAIGAAKRTSDIIPLCHQLPLERVDVNFSIVAGFIVCEAEVATHAKTGVEMEALAAVFAGLLAVYDMCKAVDREMVISDVRLVRKDKEQPAG</sequence>
<comment type="pathway">
    <text evidence="1">Cofactor biosynthesis; molybdopterin biosynthesis.</text>
</comment>
<gene>
    <name evidence="5" type="primary">moaC</name>
    <name evidence="5" type="ORF">ISN26_00490</name>
</gene>
<protein>
    <submittedName>
        <fullName evidence="5">Cyclic pyranopterin monophosphate synthase MoaC</fullName>
        <ecNumber evidence="5">4.6.1.17</ecNumber>
    </submittedName>
</protein>
<dbReference type="GO" id="GO:0061799">
    <property type="term" value="F:cyclic pyranopterin monophosphate synthase activity"/>
    <property type="evidence" value="ECO:0007669"/>
    <property type="project" value="UniProtKB-EC"/>
</dbReference>
<dbReference type="NCBIfam" id="NF006870">
    <property type="entry name" value="PRK09364.1"/>
    <property type="match status" value="1"/>
</dbReference>
<evidence type="ECO:0000313" key="6">
    <source>
        <dbReference type="Proteomes" id="UP000604381"/>
    </source>
</evidence>
<organism evidence="5 6">
    <name type="scientific">Candidatus Amphirhobacter heronislandensis</name>
    <dbReference type="NCBI Taxonomy" id="1732024"/>
    <lineage>
        <taxon>Bacteria</taxon>
        <taxon>Pseudomonadati</taxon>
        <taxon>Pseudomonadota</taxon>
        <taxon>Gammaproteobacteria</taxon>
        <taxon>Candidatus Tethybacterales</taxon>
        <taxon>Candidatus Tethybacteraceae</taxon>
        <taxon>Candidatus Amphirhobacter</taxon>
    </lineage>
</organism>
<dbReference type="EMBL" id="JADHEI010000009">
    <property type="protein sequence ID" value="MBF2734570.1"/>
    <property type="molecule type" value="Genomic_DNA"/>
</dbReference>
<proteinExistence type="predicted"/>
<dbReference type="InterPro" id="IPR036522">
    <property type="entry name" value="MoaC_sf"/>
</dbReference>
<keyword evidence="2" id="KW-0501">Molybdenum cofactor biosynthesis</keyword>
<dbReference type="InterPro" id="IPR002820">
    <property type="entry name" value="Mopterin_CF_biosynth-C_dom"/>
</dbReference>
<dbReference type="Gene3D" id="3.30.70.640">
    <property type="entry name" value="Molybdopterin cofactor biosynthesis C (MoaC) domain"/>
    <property type="match status" value="1"/>
</dbReference>
<comment type="caution">
    <text evidence="5">The sequence shown here is derived from an EMBL/GenBank/DDBJ whole genome shotgun (WGS) entry which is preliminary data.</text>
</comment>
<reference evidence="5" key="1">
    <citation type="submission" date="2020-10" db="EMBL/GenBank/DDBJ databases">
        <title>An improved Amphimedon queenslandica hologenome assembly reveals how three proteobacterial symbionts can extend the metabolic phenotypic of their marine sponge host.</title>
        <authorList>
            <person name="Degnan B."/>
            <person name="Degnan S."/>
            <person name="Xiang X."/>
        </authorList>
    </citation>
    <scope>NUCLEOTIDE SEQUENCE</scope>
    <source>
        <strain evidence="5">AqS2</strain>
    </source>
</reference>
<dbReference type="EC" id="4.6.1.17" evidence="5"/>
<keyword evidence="6" id="KW-1185">Reference proteome</keyword>
<keyword evidence="5" id="KW-0456">Lyase</keyword>
<dbReference type="SUPFAM" id="SSF55040">
    <property type="entry name" value="Molybdenum cofactor biosynthesis protein C, MoaC"/>
    <property type="match status" value="1"/>
</dbReference>
<comment type="function">
    <text evidence="3">Catalyzes the conversion of (8S)-3',8-cyclo-7,8-dihydroguanosine 5'-triphosphate to cyclic pyranopterin monophosphate (cPMP).</text>
</comment>